<name>A0A1S1RLD0_9ACTN</name>
<gene>
    <name evidence="1" type="ORF">BBK14_01870</name>
</gene>
<organism evidence="1 2">
    <name type="scientific">Parafrankia soli</name>
    <dbReference type="NCBI Taxonomy" id="2599596"/>
    <lineage>
        <taxon>Bacteria</taxon>
        <taxon>Bacillati</taxon>
        <taxon>Actinomycetota</taxon>
        <taxon>Actinomycetes</taxon>
        <taxon>Frankiales</taxon>
        <taxon>Frankiaceae</taxon>
        <taxon>Parafrankia</taxon>
    </lineage>
</organism>
<sequence length="93" mass="11059">MFNPDNRVEIEPARSADPLDDGKWMVRVMFFDQEGLPTRTTWMNPDEARDLARMLIGMFSQRRTNKTRARKLARDFTESADRVENLRVLDRRE</sequence>
<keyword evidence="2" id="KW-1185">Reference proteome</keyword>
<dbReference type="EMBL" id="MAXA01000002">
    <property type="protein sequence ID" value="OHV46619.1"/>
    <property type="molecule type" value="Genomic_DNA"/>
</dbReference>
<comment type="caution">
    <text evidence="1">The sequence shown here is derived from an EMBL/GenBank/DDBJ whole genome shotgun (WGS) entry which is preliminary data.</text>
</comment>
<proteinExistence type="predicted"/>
<dbReference type="AlphaFoldDB" id="A0A1S1RLD0"/>
<evidence type="ECO:0000313" key="1">
    <source>
        <dbReference type="EMBL" id="OHV46619.1"/>
    </source>
</evidence>
<accession>A0A1S1RLD0</accession>
<protein>
    <submittedName>
        <fullName evidence="1">Uncharacterized protein</fullName>
    </submittedName>
</protein>
<evidence type="ECO:0000313" key="2">
    <source>
        <dbReference type="Proteomes" id="UP000179769"/>
    </source>
</evidence>
<dbReference type="RefSeq" id="WP_071059502.1">
    <property type="nucleotide sequence ID" value="NZ_MAXA01000002.1"/>
</dbReference>
<dbReference type="Proteomes" id="UP000179769">
    <property type="component" value="Unassembled WGS sequence"/>
</dbReference>
<reference evidence="2" key="1">
    <citation type="submission" date="2016-07" db="EMBL/GenBank/DDBJ databases">
        <title>Frankia sp. NRRL B-16219 Genome sequencing.</title>
        <authorList>
            <person name="Ghodhbane-Gtari F."/>
            <person name="Swanson E."/>
            <person name="Gueddou A."/>
            <person name="Louati M."/>
            <person name="Nouioui I."/>
            <person name="Hezbri K."/>
            <person name="Abebe-Akele F."/>
            <person name="Simpson S."/>
            <person name="Morris K."/>
            <person name="Thomas K."/>
            <person name="Gtari M."/>
            <person name="Tisa L.S."/>
        </authorList>
    </citation>
    <scope>NUCLEOTIDE SEQUENCE [LARGE SCALE GENOMIC DNA]</scope>
    <source>
        <strain evidence="2">NRRL B-16219</strain>
    </source>
</reference>